<sequence length="210" mass="24470">MMDKQELIEKYEKLIQQNEPELEESKLAESRSKLYNNILRELKRMDDGITTEQAWEKIAEKFEEGPKELCATLVSALPPYNLSEKPEIPQFVAKEIPSEPTEALDSYYNPGVYIVPPYSYKVINWIEGHFDIFLQALVNGFEIQKQPVWVVRINEKLYFCRFTDKYFKENPDEPTYSESGNPELVKKFTDKAKAEAVATLINGEVEEWSE</sequence>
<evidence type="ECO:0000313" key="1">
    <source>
        <dbReference type="EMBL" id="KFN92154.1"/>
    </source>
</evidence>
<keyword evidence="2" id="KW-1185">Reference proteome</keyword>
<organism evidence="1 2">
    <name type="scientific">Tetragenococcus muriaticus 3MR10-3</name>
    <dbReference type="NCBI Taxonomy" id="1302648"/>
    <lineage>
        <taxon>Bacteria</taxon>
        <taxon>Bacillati</taxon>
        <taxon>Bacillota</taxon>
        <taxon>Bacilli</taxon>
        <taxon>Lactobacillales</taxon>
        <taxon>Enterococcaceae</taxon>
        <taxon>Tetragenococcus</taxon>
    </lineage>
</organism>
<evidence type="ECO:0000313" key="2">
    <source>
        <dbReference type="Proteomes" id="UP000029381"/>
    </source>
</evidence>
<dbReference type="EMBL" id="JPVT01000058">
    <property type="protein sequence ID" value="KFN92154.1"/>
    <property type="molecule type" value="Genomic_DNA"/>
</dbReference>
<dbReference type="PATRIC" id="fig|1302648.3.peg.597"/>
<dbReference type="AlphaFoldDB" id="A0A091C5F1"/>
<protein>
    <submittedName>
        <fullName evidence="1">Uncharacterized protein</fullName>
    </submittedName>
</protein>
<name>A0A091C5F1_9ENTE</name>
<dbReference type="InterPro" id="IPR012865">
    <property type="entry name" value="DUF1642"/>
</dbReference>
<comment type="caution">
    <text evidence="1">The sequence shown here is derived from an EMBL/GenBank/DDBJ whole genome shotgun (WGS) entry which is preliminary data.</text>
</comment>
<dbReference type="Proteomes" id="UP000029381">
    <property type="component" value="Unassembled WGS sequence"/>
</dbReference>
<dbReference type="Pfam" id="PF07852">
    <property type="entry name" value="DUF1642"/>
    <property type="match status" value="1"/>
</dbReference>
<reference evidence="1 2" key="1">
    <citation type="submission" date="2014-08" db="EMBL/GenBank/DDBJ databases">
        <title>Genome sequence of Tetragenococcus muriaticus.</title>
        <authorList>
            <person name="Chuea-nongthon C."/>
            <person name="Rodtong S."/>
            <person name="Yongsawatdigul J."/>
            <person name="Steele J.L."/>
            <person name="Liu X.-y."/>
            <person name="Speers J."/>
            <person name="Glasner J.D."/>
            <person name="Neeno-Eckwall E.C."/>
        </authorList>
    </citation>
    <scope>NUCLEOTIDE SEQUENCE [LARGE SCALE GENOMIC DNA]</scope>
    <source>
        <strain evidence="1 2">3MR10-3</strain>
    </source>
</reference>
<accession>A0A091C5F1</accession>
<proteinExistence type="predicted"/>
<gene>
    <name evidence="1" type="ORF">TMU3MR103_0615</name>
</gene>